<dbReference type="Proteomes" id="UP000324222">
    <property type="component" value="Unassembled WGS sequence"/>
</dbReference>
<gene>
    <name evidence="2" type="ORF">E2C01_018953</name>
</gene>
<dbReference type="EMBL" id="VSRR010001515">
    <property type="protein sequence ID" value="MPC25830.1"/>
    <property type="molecule type" value="Genomic_DNA"/>
</dbReference>
<organism evidence="2 3">
    <name type="scientific">Portunus trituberculatus</name>
    <name type="common">Swimming crab</name>
    <name type="synonym">Neptunus trituberculatus</name>
    <dbReference type="NCBI Taxonomy" id="210409"/>
    <lineage>
        <taxon>Eukaryota</taxon>
        <taxon>Metazoa</taxon>
        <taxon>Ecdysozoa</taxon>
        <taxon>Arthropoda</taxon>
        <taxon>Crustacea</taxon>
        <taxon>Multicrustacea</taxon>
        <taxon>Malacostraca</taxon>
        <taxon>Eumalacostraca</taxon>
        <taxon>Eucarida</taxon>
        <taxon>Decapoda</taxon>
        <taxon>Pleocyemata</taxon>
        <taxon>Brachyura</taxon>
        <taxon>Eubrachyura</taxon>
        <taxon>Portunoidea</taxon>
        <taxon>Portunidae</taxon>
        <taxon>Portuninae</taxon>
        <taxon>Portunus</taxon>
    </lineage>
</organism>
<proteinExistence type="predicted"/>
<protein>
    <submittedName>
        <fullName evidence="2">Uncharacterized protein</fullName>
    </submittedName>
</protein>
<reference evidence="2 3" key="1">
    <citation type="submission" date="2019-05" db="EMBL/GenBank/DDBJ databases">
        <title>Another draft genome of Portunus trituberculatus and its Hox gene families provides insights of decapod evolution.</title>
        <authorList>
            <person name="Jeong J.-H."/>
            <person name="Song I."/>
            <person name="Kim S."/>
            <person name="Choi T."/>
            <person name="Kim D."/>
            <person name="Ryu S."/>
            <person name="Kim W."/>
        </authorList>
    </citation>
    <scope>NUCLEOTIDE SEQUENCE [LARGE SCALE GENOMIC DNA]</scope>
    <source>
        <tissue evidence="2">Muscle</tissue>
    </source>
</reference>
<dbReference type="AlphaFoldDB" id="A0A5B7DWE5"/>
<sequence length="106" mass="11760">MFGVDLPHESKSGSSSEFRFVLYLKTPAVHSGPVGWGLRNVVQCAVRVNVLLPDLHYRVSKLLSHRAAYLLVPFRHLLPSLHYLHPSRAPSSRPSSSRPLISPPGL</sequence>
<evidence type="ECO:0000313" key="2">
    <source>
        <dbReference type="EMBL" id="MPC25830.1"/>
    </source>
</evidence>
<evidence type="ECO:0000256" key="1">
    <source>
        <dbReference type="SAM" id="MobiDB-lite"/>
    </source>
</evidence>
<comment type="caution">
    <text evidence="2">The sequence shown here is derived from an EMBL/GenBank/DDBJ whole genome shotgun (WGS) entry which is preliminary data.</text>
</comment>
<evidence type="ECO:0000313" key="3">
    <source>
        <dbReference type="Proteomes" id="UP000324222"/>
    </source>
</evidence>
<feature type="compositionally biased region" description="Low complexity" evidence="1">
    <location>
        <begin position="86"/>
        <end position="100"/>
    </location>
</feature>
<feature type="region of interest" description="Disordered" evidence="1">
    <location>
        <begin position="86"/>
        <end position="106"/>
    </location>
</feature>
<keyword evidence="3" id="KW-1185">Reference proteome</keyword>
<name>A0A5B7DWE5_PORTR</name>
<accession>A0A5B7DWE5</accession>